<proteinExistence type="predicted"/>
<organism evidence="1 2">
    <name type="scientific">Pseudomonas soli</name>
    <dbReference type="NCBI Taxonomy" id="1306993"/>
    <lineage>
        <taxon>Bacteria</taxon>
        <taxon>Pseudomonadati</taxon>
        <taxon>Pseudomonadota</taxon>
        <taxon>Gammaproteobacteria</taxon>
        <taxon>Pseudomonadales</taxon>
        <taxon>Pseudomonadaceae</taxon>
        <taxon>Pseudomonas</taxon>
    </lineage>
</organism>
<dbReference type="PANTHER" id="PTHR37625:SF5">
    <property type="entry name" value="LIPOPROTEIN"/>
    <property type="match status" value="1"/>
</dbReference>
<reference evidence="1 2" key="1">
    <citation type="submission" date="2018-06" db="EMBL/GenBank/DDBJ databases">
        <title>Pseudomonas diversity within urban Lake Michigan freshwaters.</title>
        <authorList>
            <person name="Batrich M."/>
            <person name="Hatzopoulos T."/>
            <person name="Putonti C."/>
        </authorList>
    </citation>
    <scope>NUCLEOTIDE SEQUENCE [LARGE SCALE GENOMIC DNA]</scope>
    <source>
        <strain evidence="1 2">LBp-160603</strain>
    </source>
</reference>
<dbReference type="NCBIfam" id="TIGR03352">
    <property type="entry name" value="VI_chp_3"/>
    <property type="match status" value="1"/>
</dbReference>
<evidence type="ECO:0000313" key="2">
    <source>
        <dbReference type="Proteomes" id="UP000247620"/>
    </source>
</evidence>
<dbReference type="Gene3D" id="2.60.40.4150">
    <property type="entry name" value="Type VI secretion system, lipoprotein SciN"/>
    <property type="match status" value="1"/>
</dbReference>
<name>A0A2V4HFD7_9PSED</name>
<dbReference type="Pfam" id="PF12790">
    <property type="entry name" value="T6SS-SciN"/>
    <property type="match status" value="1"/>
</dbReference>
<gene>
    <name evidence="1" type="primary">tssJ</name>
    <name evidence="1" type="ORF">DMX07_22480</name>
</gene>
<protein>
    <submittedName>
        <fullName evidence="1">Type VI secretion system lipoprotein TssJ</fullName>
    </submittedName>
</protein>
<sequence length="267" mass="28758">MTTLFLRAAALRAAVLLLALCLAAGCTALGKIGQVVMDPSIPVGALSDQPTEVAFSLHASPTVNGNPHSLDTTTPGALPEPTPYAVSLRAGDPHALTEKVASLLEHLQEQFPAMSPVALEDELTAAYSPMTQYGPGSYEAEGVQLELPPPAPEAARAIATPIAIKILQLRDDSLLRNSLYPQLDRDPAKALRSTYIRDDDYLLTPGQFKFVRFEPIAADTRFIAVIAHFSDIDNATWRQVIAISPRGRQVVLAVTVDEAQIRLQEES</sequence>
<dbReference type="AlphaFoldDB" id="A0A2V4HFD7"/>
<keyword evidence="1" id="KW-0449">Lipoprotein</keyword>
<comment type="caution">
    <text evidence="1">The sequence shown here is derived from an EMBL/GenBank/DDBJ whole genome shotgun (WGS) entry which is preliminary data.</text>
</comment>
<dbReference type="Proteomes" id="UP000247620">
    <property type="component" value="Unassembled WGS sequence"/>
</dbReference>
<dbReference type="InterPro" id="IPR038706">
    <property type="entry name" value="Type_VI_SciN-like_sf"/>
</dbReference>
<dbReference type="EMBL" id="QJRO01000021">
    <property type="protein sequence ID" value="PYB76161.1"/>
    <property type="molecule type" value="Genomic_DNA"/>
</dbReference>
<accession>A0A2V4HFD7</accession>
<dbReference type="InterPro" id="IPR017734">
    <property type="entry name" value="T6SS_SciN"/>
</dbReference>
<dbReference type="PANTHER" id="PTHR37625">
    <property type="entry name" value="OUTER MEMBRANE LIPOPROTEIN-RELATED"/>
    <property type="match status" value="1"/>
</dbReference>
<evidence type="ECO:0000313" key="1">
    <source>
        <dbReference type="EMBL" id="PYB76161.1"/>
    </source>
</evidence>
<dbReference type="PROSITE" id="PS51257">
    <property type="entry name" value="PROKAR_LIPOPROTEIN"/>
    <property type="match status" value="1"/>
</dbReference>